<organism evidence="1 2">
    <name type="scientific">Hyella patelloides LEGE 07179</name>
    <dbReference type="NCBI Taxonomy" id="945734"/>
    <lineage>
        <taxon>Bacteria</taxon>
        <taxon>Bacillati</taxon>
        <taxon>Cyanobacteriota</taxon>
        <taxon>Cyanophyceae</taxon>
        <taxon>Pleurocapsales</taxon>
        <taxon>Hyellaceae</taxon>
        <taxon>Hyella</taxon>
    </lineage>
</organism>
<reference evidence="1 2" key="1">
    <citation type="submission" date="2019-01" db="EMBL/GenBank/DDBJ databases">
        <authorList>
            <person name="Brito A."/>
        </authorList>
    </citation>
    <scope>NUCLEOTIDE SEQUENCE [LARGE SCALE GENOMIC DNA]</scope>
    <source>
        <strain evidence="1">1</strain>
    </source>
</reference>
<gene>
    <name evidence="1" type="ORF">H1P_3420003</name>
</gene>
<accession>A0A563VVT3</accession>
<dbReference type="AlphaFoldDB" id="A0A563VVT3"/>
<keyword evidence="2" id="KW-1185">Reference proteome</keyword>
<evidence type="ECO:0000313" key="1">
    <source>
        <dbReference type="EMBL" id="VEP15526.1"/>
    </source>
</evidence>
<dbReference type="Proteomes" id="UP000320055">
    <property type="component" value="Unassembled WGS sequence"/>
</dbReference>
<protein>
    <submittedName>
        <fullName evidence="1">Uncharacterized protein</fullName>
    </submittedName>
</protein>
<name>A0A563VVT3_9CYAN</name>
<proteinExistence type="predicted"/>
<evidence type="ECO:0000313" key="2">
    <source>
        <dbReference type="Proteomes" id="UP000320055"/>
    </source>
</evidence>
<sequence>MFQFLLGINFRLNIISTPGFNQSTQFQFLLGINFRLNPLQDSRLYRHK</sequence>
<dbReference type="EMBL" id="CAACVJ010000271">
    <property type="protein sequence ID" value="VEP15526.1"/>
    <property type="molecule type" value="Genomic_DNA"/>
</dbReference>